<protein>
    <recommendedName>
        <fullName evidence="1">Cryptic loci regulator 2 N-terminal domain-containing protein</fullName>
    </recommendedName>
</protein>
<dbReference type="Pfam" id="PF16761">
    <property type="entry name" value="Clr2_transil"/>
    <property type="match status" value="1"/>
</dbReference>
<reference evidence="2" key="1">
    <citation type="submission" date="2020-06" db="EMBL/GenBank/DDBJ databases">
        <authorList>
            <person name="Onetto C."/>
        </authorList>
    </citation>
    <scope>NUCLEOTIDE SEQUENCE</scope>
</reference>
<evidence type="ECO:0000259" key="1">
    <source>
        <dbReference type="Pfam" id="PF16761"/>
    </source>
</evidence>
<evidence type="ECO:0000313" key="3">
    <source>
        <dbReference type="Proteomes" id="UP000716446"/>
    </source>
</evidence>
<sequence>MDPIDIDLSAPIYPSDGTGVVPTEANERIEAASGFLPALTSALRRKLRKPGAHGDAMRAMFGSDQYKFTDQMPVGYTHVRKDPTGRRDIRIYGHPSGRYYDSAETFLPHVVAMLVLSDHCWCELCQHRSRGQ</sequence>
<evidence type="ECO:0000313" key="2">
    <source>
        <dbReference type="EMBL" id="CAD0082389.1"/>
    </source>
</evidence>
<dbReference type="AlphaFoldDB" id="A0A9N8J7S3"/>
<proteinExistence type="predicted"/>
<dbReference type="EMBL" id="CAIJEN010000001">
    <property type="protein sequence ID" value="CAD0082389.1"/>
    <property type="molecule type" value="Genomic_DNA"/>
</dbReference>
<dbReference type="InterPro" id="IPR031915">
    <property type="entry name" value="Clr2_N"/>
</dbReference>
<accession>A0A9N8J7S3</accession>
<dbReference type="Proteomes" id="UP000716446">
    <property type="component" value="Unassembled WGS sequence"/>
</dbReference>
<feature type="domain" description="Cryptic loci regulator 2 N-terminal" evidence="1">
    <location>
        <begin position="71"/>
        <end position="125"/>
    </location>
</feature>
<organism evidence="2 3">
    <name type="scientific">Aureobasidium vineae</name>
    <dbReference type="NCBI Taxonomy" id="2773715"/>
    <lineage>
        <taxon>Eukaryota</taxon>
        <taxon>Fungi</taxon>
        <taxon>Dikarya</taxon>
        <taxon>Ascomycota</taxon>
        <taxon>Pezizomycotina</taxon>
        <taxon>Dothideomycetes</taxon>
        <taxon>Dothideomycetidae</taxon>
        <taxon>Dothideales</taxon>
        <taxon>Saccotheciaceae</taxon>
        <taxon>Aureobasidium</taxon>
    </lineage>
</organism>
<keyword evidence="3" id="KW-1185">Reference proteome</keyword>
<comment type="caution">
    <text evidence="2">The sequence shown here is derived from an EMBL/GenBank/DDBJ whole genome shotgun (WGS) entry which is preliminary data.</text>
</comment>
<name>A0A9N8J7S3_9PEZI</name>
<gene>
    <name evidence="2" type="ORF">AWRI4619_LOCUS956</name>
</gene>